<feature type="region of interest" description="Disordered" evidence="1">
    <location>
        <begin position="505"/>
        <end position="540"/>
    </location>
</feature>
<dbReference type="GO" id="GO:1990683">
    <property type="term" value="P:DNA double-strand break attachment to nuclear envelope"/>
    <property type="evidence" value="ECO:0007669"/>
    <property type="project" value="TreeGrafter"/>
</dbReference>
<dbReference type="InterPro" id="IPR053036">
    <property type="entry name" value="CellCycle_DNARepair_Reg"/>
</dbReference>
<comment type="caution">
    <text evidence="3">The sequence shown here is derived from an EMBL/GenBank/DDBJ whole genome shotgun (WGS) entry which is preliminary data.</text>
</comment>
<dbReference type="PANTHER" id="PTHR47667">
    <property type="entry name" value="REGULATOR OF TY1 TRANSPOSITION PROTEIN 107"/>
    <property type="match status" value="1"/>
</dbReference>
<dbReference type="CDD" id="cd18436">
    <property type="entry name" value="BRCT_BRC1_like_rpt2"/>
    <property type="match status" value="1"/>
</dbReference>
<evidence type="ECO:0000313" key="4">
    <source>
        <dbReference type="Proteomes" id="UP000298030"/>
    </source>
</evidence>
<dbReference type="Proteomes" id="UP000298030">
    <property type="component" value="Unassembled WGS sequence"/>
</dbReference>
<dbReference type="GO" id="GO:0005634">
    <property type="term" value="C:nucleus"/>
    <property type="evidence" value="ECO:0007669"/>
    <property type="project" value="TreeGrafter"/>
</dbReference>
<feature type="domain" description="BRCT" evidence="2">
    <location>
        <begin position="87"/>
        <end position="167"/>
    </location>
</feature>
<dbReference type="AlphaFoldDB" id="A0A4Y7SNF8"/>
<dbReference type="Pfam" id="PF12738">
    <property type="entry name" value="PTCB-BRCT"/>
    <property type="match status" value="2"/>
</dbReference>
<dbReference type="SMART" id="SM00292">
    <property type="entry name" value="BRCT"/>
    <property type="match status" value="3"/>
</dbReference>
<gene>
    <name evidence="3" type="ORF">FA13DRAFT_1914248</name>
</gene>
<proteinExistence type="predicted"/>
<organism evidence="3 4">
    <name type="scientific">Coprinellus micaceus</name>
    <name type="common">Glistening ink-cap mushroom</name>
    <name type="synonym">Coprinus micaceus</name>
    <dbReference type="NCBI Taxonomy" id="71717"/>
    <lineage>
        <taxon>Eukaryota</taxon>
        <taxon>Fungi</taxon>
        <taxon>Dikarya</taxon>
        <taxon>Basidiomycota</taxon>
        <taxon>Agaricomycotina</taxon>
        <taxon>Agaricomycetes</taxon>
        <taxon>Agaricomycetidae</taxon>
        <taxon>Agaricales</taxon>
        <taxon>Agaricineae</taxon>
        <taxon>Psathyrellaceae</taxon>
        <taxon>Coprinellus</taxon>
    </lineage>
</organism>
<dbReference type="PANTHER" id="PTHR47667:SF1">
    <property type="entry name" value="REGULATOR OF TY1 TRANSPOSITION PROTEIN 107"/>
    <property type="match status" value="1"/>
</dbReference>
<evidence type="ECO:0000259" key="2">
    <source>
        <dbReference type="PROSITE" id="PS50172"/>
    </source>
</evidence>
<dbReference type="EMBL" id="QPFP01000078">
    <property type="protein sequence ID" value="TEB23407.1"/>
    <property type="molecule type" value="Genomic_DNA"/>
</dbReference>
<dbReference type="InterPro" id="IPR036420">
    <property type="entry name" value="BRCT_dom_sf"/>
</dbReference>
<sequence length="540" mass="60685">MKLFDTVHYYLSPSLTPEHRELLKHLLINNGAEPAEGVKDATHIVTNSDKFEGWQSIGGDVNVVTETWVERSLLLGKLQPPQFYSAKQADLFSGVVACATDLPIQDLEVLSAGILAMGGQWRTGLTKEVTHLFAITSTTAKYTTALHHQAQTGIKIILPHWYDDVVRLGAARLSTKPYEWPEPELLKSRNGPQTKKEAEEAKVKKAMGVEEDPMKRSVYTTVVNSPRRPRRRIRGTRRSSRFAILLLFGSRREAVEVGIRRAGGEARTRKVRNEKRRQRAEADAVESCDIYISRWRQGRAYVRAFRQHRTIGTLAWLYHVQATGTITRPLDQLLHYPIPDRPIEGFRHHEITITNYTGEAREYLKKLITVMGATFTPSMSAKNTVLIAASKDGTKATKALSWSIPVVNHRWLEDCFIEWRALTFAVERYINFPPGSDFAHILADQGPGMGPLIEDEVEQMEDDDPSDVEEVLDEEDEQDVDMDMGMGMNVQGDVGAESNMVNGAWRKRAETEEVDKEEGLGVPPPPMGTAGSMREVEALD</sequence>
<feature type="domain" description="BRCT" evidence="2">
    <location>
        <begin position="1"/>
        <end position="86"/>
    </location>
</feature>
<evidence type="ECO:0000256" key="1">
    <source>
        <dbReference type="SAM" id="MobiDB-lite"/>
    </source>
</evidence>
<reference evidence="3 4" key="1">
    <citation type="journal article" date="2019" name="Nat. Ecol. Evol.">
        <title>Megaphylogeny resolves global patterns of mushroom evolution.</title>
        <authorList>
            <person name="Varga T."/>
            <person name="Krizsan K."/>
            <person name="Foldi C."/>
            <person name="Dima B."/>
            <person name="Sanchez-Garcia M."/>
            <person name="Sanchez-Ramirez S."/>
            <person name="Szollosi G.J."/>
            <person name="Szarkandi J.G."/>
            <person name="Papp V."/>
            <person name="Albert L."/>
            <person name="Andreopoulos W."/>
            <person name="Angelini C."/>
            <person name="Antonin V."/>
            <person name="Barry K.W."/>
            <person name="Bougher N.L."/>
            <person name="Buchanan P."/>
            <person name="Buyck B."/>
            <person name="Bense V."/>
            <person name="Catcheside P."/>
            <person name="Chovatia M."/>
            <person name="Cooper J."/>
            <person name="Damon W."/>
            <person name="Desjardin D."/>
            <person name="Finy P."/>
            <person name="Geml J."/>
            <person name="Haridas S."/>
            <person name="Hughes K."/>
            <person name="Justo A."/>
            <person name="Karasinski D."/>
            <person name="Kautmanova I."/>
            <person name="Kiss B."/>
            <person name="Kocsube S."/>
            <person name="Kotiranta H."/>
            <person name="LaButti K.M."/>
            <person name="Lechner B.E."/>
            <person name="Liimatainen K."/>
            <person name="Lipzen A."/>
            <person name="Lukacs Z."/>
            <person name="Mihaltcheva S."/>
            <person name="Morgado L.N."/>
            <person name="Niskanen T."/>
            <person name="Noordeloos M.E."/>
            <person name="Ohm R.A."/>
            <person name="Ortiz-Santana B."/>
            <person name="Ovrebo C."/>
            <person name="Racz N."/>
            <person name="Riley R."/>
            <person name="Savchenko A."/>
            <person name="Shiryaev A."/>
            <person name="Soop K."/>
            <person name="Spirin V."/>
            <person name="Szebenyi C."/>
            <person name="Tomsovsky M."/>
            <person name="Tulloss R.E."/>
            <person name="Uehling J."/>
            <person name="Grigoriev I.V."/>
            <person name="Vagvolgyi C."/>
            <person name="Papp T."/>
            <person name="Martin F.M."/>
            <person name="Miettinen O."/>
            <person name="Hibbett D.S."/>
            <person name="Nagy L.G."/>
        </authorList>
    </citation>
    <scope>NUCLEOTIDE SEQUENCE [LARGE SCALE GENOMIC DNA]</scope>
    <source>
        <strain evidence="3 4">FP101781</strain>
    </source>
</reference>
<accession>A0A4Y7SNF8</accession>
<keyword evidence="4" id="KW-1185">Reference proteome</keyword>
<dbReference type="SUPFAM" id="SSF52113">
    <property type="entry name" value="BRCT domain"/>
    <property type="match status" value="3"/>
</dbReference>
<feature type="domain" description="BRCT" evidence="2">
    <location>
        <begin position="341"/>
        <end position="422"/>
    </location>
</feature>
<dbReference type="PROSITE" id="PS50172">
    <property type="entry name" value="BRCT"/>
    <property type="match status" value="3"/>
</dbReference>
<dbReference type="InterPro" id="IPR001357">
    <property type="entry name" value="BRCT_dom"/>
</dbReference>
<evidence type="ECO:0000313" key="3">
    <source>
        <dbReference type="EMBL" id="TEB23407.1"/>
    </source>
</evidence>
<protein>
    <recommendedName>
        <fullName evidence="2">BRCT domain-containing protein</fullName>
    </recommendedName>
</protein>
<dbReference type="Gene3D" id="3.40.50.10190">
    <property type="entry name" value="BRCT domain"/>
    <property type="match status" value="3"/>
</dbReference>
<name>A0A4Y7SNF8_COPMI</name>
<dbReference type="OrthoDB" id="342264at2759"/>
<dbReference type="GO" id="GO:0006302">
    <property type="term" value="P:double-strand break repair"/>
    <property type="evidence" value="ECO:0007669"/>
    <property type="project" value="TreeGrafter"/>
</dbReference>
<dbReference type="GO" id="GO:0035361">
    <property type="term" value="C:Cul8-RING ubiquitin ligase complex"/>
    <property type="evidence" value="ECO:0007669"/>
    <property type="project" value="TreeGrafter"/>
</dbReference>
<dbReference type="STRING" id="71717.A0A4Y7SNF8"/>